<evidence type="ECO:0000256" key="5">
    <source>
        <dbReference type="ARBA" id="ARBA00022691"/>
    </source>
</evidence>
<evidence type="ECO:0000256" key="8">
    <source>
        <dbReference type="RuleBase" id="RU361257"/>
    </source>
</evidence>
<dbReference type="OrthoDB" id="9805629at2"/>
<keyword evidence="10" id="KW-1185">Reference proteome</keyword>
<dbReference type="Proteomes" id="UP000247903">
    <property type="component" value="Unassembled WGS sequence"/>
</dbReference>
<dbReference type="Gene3D" id="1.10.1020.10">
    <property type="entry name" value="Adenine-specific Methyltransferase, Domain 2"/>
    <property type="match status" value="1"/>
</dbReference>
<evidence type="ECO:0000256" key="4">
    <source>
        <dbReference type="ARBA" id="ARBA00022679"/>
    </source>
</evidence>
<dbReference type="Pfam" id="PF02086">
    <property type="entry name" value="MethyltransfD12"/>
    <property type="match status" value="1"/>
</dbReference>
<protein>
    <recommendedName>
        <fullName evidence="2 8">Site-specific DNA-methyltransferase (adenine-specific)</fullName>
        <ecNumber evidence="2 8">2.1.1.72</ecNumber>
    </recommendedName>
</protein>
<feature type="binding site" evidence="7">
    <location>
        <position position="19"/>
    </location>
    <ligand>
        <name>S-adenosyl-L-methionine</name>
        <dbReference type="ChEBI" id="CHEBI:59789"/>
    </ligand>
</feature>
<organism evidence="9 10">
    <name type="scientific">Flavobacterium cheongpyeongense</name>
    <dbReference type="NCBI Taxonomy" id="2212651"/>
    <lineage>
        <taxon>Bacteria</taxon>
        <taxon>Pseudomonadati</taxon>
        <taxon>Bacteroidota</taxon>
        <taxon>Flavobacteriia</taxon>
        <taxon>Flavobacteriales</taxon>
        <taxon>Flavobacteriaceae</taxon>
        <taxon>Flavobacterium</taxon>
    </lineage>
</organism>
<dbReference type="SUPFAM" id="SSF53335">
    <property type="entry name" value="S-adenosyl-L-methionine-dependent methyltransferases"/>
    <property type="match status" value="1"/>
</dbReference>
<keyword evidence="4 8" id="KW-0808">Transferase</keyword>
<dbReference type="PANTHER" id="PTHR30481">
    <property type="entry name" value="DNA ADENINE METHYLASE"/>
    <property type="match status" value="1"/>
</dbReference>
<reference evidence="9 10" key="1">
    <citation type="submission" date="2018-05" db="EMBL/GenBank/DDBJ databases">
        <title>Flavobacterium sp. strain IMCC34759, incomplete genome.</title>
        <authorList>
            <person name="Joung Y."/>
            <person name="Cho J."/>
        </authorList>
    </citation>
    <scope>NUCLEOTIDE SEQUENCE [LARGE SCALE GENOMIC DNA]</scope>
    <source>
        <strain evidence="9 10">IMCC34759</strain>
    </source>
</reference>
<dbReference type="InterPro" id="IPR012263">
    <property type="entry name" value="M_m6A_EcoRV"/>
</dbReference>
<evidence type="ECO:0000313" key="9">
    <source>
        <dbReference type="EMBL" id="PXY40855.1"/>
    </source>
</evidence>
<feature type="binding site" evidence="7">
    <location>
        <position position="15"/>
    </location>
    <ligand>
        <name>S-adenosyl-L-methionine</name>
        <dbReference type="ChEBI" id="CHEBI:59789"/>
    </ligand>
</feature>
<dbReference type="InterPro" id="IPR012327">
    <property type="entry name" value="MeTrfase_D12"/>
</dbReference>
<dbReference type="AlphaFoldDB" id="A0A2V4BPJ2"/>
<dbReference type="InterPro" id="IPR029063">
    <property type="entry name" value="SAM-dependent_MTases_sf"/>
</dbReference>
<dbReference type="InterPro" id="IPR023095">
    <property type="entry name" value="Ade_MeTrfase_dom_2"/>
</dbReference>
<feature type="binding site" evidence="7">
    <location>
        <position position="188"/>
    </location>
    <ligand>
        <name>S-adenosyl-L-methionine</name>
        <dbReference type="ChEBI" id="CHEBI:59789"/>
    </ligand>
</feature>
<dbReference type="RefSeq" id="WP_110306467.1">
    <property type="nucleotide sequence ID" value="NZ_QJHK01000007.1"/>
</dbReference>
<evidence type="ECO:0000256" key="2">
    <source>
        <dbReference type="ARBA" id="ARBA00011900"/>
    </source>
</evidence>
<dbReference type="NCBIfam" id="TIGR00571">
    <property type="entry name" value="dam"/>
    <property type="match status" value="1"/>
</dbReference>
<evidence type="ECO:0000256" key="1">
    <source>
        <dbReference type="ARBA" id="ARBA00006594"/>
    </source>
</evidence>
<dbReference type="GO" id="GO:0009307">
    <property type="term" value="P:DNA restriction-modification system"/>
    <property type="evidence" value="ECO:0007669"/>
    <property type="project" value="InterPro"/>
</dbReference>
<gene>
    <name evidence="9" type="ORF">DMB65_09750</name>
</gene>
<dbReference type="InterPro" id="IPR002052">
    <property type="entry name" value="DNA_methylase_N6_adenine_CS"/>
</dbReference>
<dbReference type="PIRSF" id="PIRSF000398">
    <property type="entry name" value="M_m6A_EcoRV"/>
    <property type="match status" value="1"/>
</dbReference>
<comment type="similarity">
    <text evidence="1 8">Belongs to the N(4)/N(6)-methyltransferase family.</text>
</comment>
<dbReference type="PROSITE" id="PS00092">
    <property type="entry name" value="N6_MTASE"/>
    <property type="match status" value="1"/>
</dbReference>
<name>A0A2V4BPJ2_9FLAO</name>
<evidence type="ECO:0000256" key="7">
    <source>
        <dbReference type="PIRSR" id="PIRSR000398-1"/>
    </source>
</evidence>
<dbReference type="GO" id="GO:0032259">
    <property type="term" value="P:methylation"/>
    <property type="evidence" value="ECO:0007669"/>
    <property type="project" value="UniProtKB-KW"/>
</dbReference>
<keyword evidence="3 8" id="KW-0489">Methyltransferase</keyword>
<dbReference type="GO" id="GO:0043565">
    <property type="term" value="F:sequence-specific DNA binding"/>
    <property type="evidence" value="ECO:0007669"/>
    <property type="project" value="TreeGrafter"/>
</dbReference>
<comment type="caution">
    <text evidence="9">The sequence shown here is derived from an EMBL/GenBank/DDBJ whole genome shotgun (WGS) entry which is preliminary data.</text>
</comment>
<keyword evidence="5 8" id="KW-0949">S-adenosyl-L-methionine</keyword>
<evidence type="ECO:0000256" key="6">
    <source>
        <dbReference type="ARBA" id="ARBA00047942"/>
    </source>
</evidence>
<comment type="catalytic activity">
    <reaction evidence="6 8">
        <text>a 2'-deoxyadenosine in DNA + S-adenosyl-L-methionine = an N(6)-methyl-2'-deoxyadenosine in DNA + S-adenosyl-L-homocysteine + H(+)</text>
        <dbReference type="Rhea" id="RHEA:15197"/>
        <dbReference type="Rhea" id="RHEA-COMP:12418"/>
        <dbReference type="Rhea" id="RHEA-COMP:12419"/>
        <dbReference type="ChEBI" id="CHEBI:15378"/>
        <dbReference type="ChEBI" id="CHEBI:57856"/>
        <dbReference type="ChEBI" id="CHEBI:59789"/>
        <dbReference type="ChEBI" id="CHEBI:90615"/>
        <dbReference type="ChEBI" id="CHEBI:90616"/>
        <dbReference type="EC" id="2.1.1.72"/>
    </reaction>
</comment>
<feature type="binding site" evidence="7">
    <location>
        <position position="65"/>
    </location>
    <ligand>
        <name>S-adenosyl-L-methionine</name>
        <dbReference type="ChEBI" id="CHEBI:59789"/>
    </ligand>
</feature>
<dbReference type="GO" id="GO:1904047">
    <property type="term" value="F:S-adenosyl-L-methionine binding"/>
    <property type="evidence" value="ECO:0007669"/>
    <property type="project" value="TreeGrafter"/>
</dbReference>
<accession>A0A2V4BPJ2</accession>
<dbReference type="EMBL" id="QJHK01000007">
    <property type="protein sequence ID" value="PXY40855.1"/>
    <property type="molecule type" value="Genomic_DNA"/>
</dbReference>
<dbReference type="EC" id="2.1.1.72" evidence="2 8"/>
<sequence>MITQEKAVGKPFLRWAGGKRWLTSQIETIIPKDFNNYFEPFLGGASIYIYLKKNNLIKNNSFLSDANQDLINAYNMIAKDPQKVIDILKKYKNEKEQYYILRDLEPENDIEKAARFIYLNKTSYNGIYRVNRNGKYNVPYGDRKIINLFDFENIENVSKILNKETILISHDFELIKTQIQPLDLIFLDPPYTVAHENNGFVEYNQSIFTWDDQKRLANLLQHINEVGAFFIMTNAKHDSIDELFSPYGKHSILSRQSLIGGKGAKRQNINEYIFKNF</sequence>
<dbReference type="PRINTS" id="PR00505">
    <property type="entry name" value="D12N6MTFRASE"/>
</dbReference>
<proteinExistence type="inferred from homology"/>
<dbReference type="PANTHER" id="PTHR30481:SF3">
    <property type="entry name" value="DNA ADENINE METHYLASE"/>
    <property type="match status" value="1"/>
</dbReference>
<evidence type="ECO:0000313" key="10">
    <source>
        <dbReference type="Proteomes" id="UP000247903"/>
    </source>
</evidence>
<dbReference type="Gene3D" id="3.40.50.150">
    <property type="entry name" value="Vaccinia Virus protein VP39"/>
    <property type="match status" value="1"/>
</dbReference>
<dbReference type="GO" id="GO:0009007">
    <property type="term" value="F:site-specific DNA-methyltransferase (adenine-specific) activity"/>
    <property type="evidence" value="ECO:0007669"/>
    <property type="project" value="UniProtKB-UniRule"/>
</dbReference>
<dbReference type="GO" id="GO:0006298">
    <property type="term" value="P:mismatch repair"/>
    <property type="evidence" value="ECO:0007669"/>
    <property type="project" value="TreeGrafter"/>
</dbReference>
<evidence type="ECO:0000256" key="3">
    <source>
        <dbReference type="ARBA" id="ARBA00022603"/>
    </source>
</evidence>